<dbReference type="Proteomes" id="UP000261739">
    <property type="component" value="Unassembled WGS sequence"/>
</dbReference>
<evidence type="ECO:0000256" key="1">
    <source>
        <dbReference type="ARBA" id="ARBA00004651"/>
    </source>
</evidence>
<feature type="transmembrane region" description="Helical" evidence="13">
    <location>
        <begin position="6"/>
        <end position="24"/>
    </location>
</feature>
<keyword evidence="7" id="KW-0479">Metal-binding</keyword>
<name>A0A3D4SW99_9CORY</name>
<feature type="transmembrane region" description="Helical" evidence="13">
    <location>
        <begin position="208"/>
        <end position="229"/>
    </location>
</feature>
<feature type="compositionally biased region" description="Low complexity" evidence="12">
    <location>
        <begin position="366"/>
        <end position="376"/>
    </location>
</feature>
<reference evidence="14 15" key="1">
    <citation type="journal article" date="2018" name="Nat. Biotechnol.">
        <title>A standardized bacterial taxonomy based on genome phylogeny substantially revises the tree of life.</title>
        <authorList>
            <person name="Parks D.H."/>
            <person name="Chuvochina M."/>
            <person name="Waite D.W."/>
            <person name="Rinke C."/>
            <person name="Skarshewski A."/>
            <person name="Chaumeil P.A."/>
            <person name="Hugenholtz P."/>
        </authorList>
    </citation>
    <scope>NUCLEOTIDE SEQUENCE [LARGE SCALE GENOMIC DNA]</scope>
    <source>
        <strain evidence="14">UBA11247</strain>
    </source>
</reference>
<evidence type="ECO:0000256" key="4">
    <source>
        <dbReference type="ARBA" id="ARBA00022475"/>
    </source>
</evidence>
<evidence type="ECO:0000256" key="11">
    <source>
        <dbReference type="ARBA" id="ARBA00023136"/>
    </source>
</evidence>
<keyword evidence="5" id="KW-0349">Heme</keyword>
<feature type="transmembrane region" description="Helical" evidence="13">
    <location>
        <begin position="235"/>
        <end position="255"/>
    </location>
</feature>
<comment type="similarity">
    <text evidence="2">Belongs to the cytochrome ubiquinol oxidase subunit 2 family.</text>
</comment>
<dbReference type="PIRSF" id="PIRSF000267">
    <property type="entry name" value="Cyt_oxidse_sub2"/>
    <property type="match status" value="1"/>
</dbReference>
<keyword evidence="4" id="KW-1003">Cell membrane</keyword>
<evidence type="ECO:0000313" key="15">
    <source>
        <dbReference type="Proteomes" id="UP000261739"/>
    </source>
</evidence>
<dbReference type="AlphaFoldDB" id="A0A3D4SW99"/>
<keyword evidence="9 13" id="KW-1133">Transmembrane helix</keyword>
<dbReference type="NCBIfam" id="TIGR00203">
    <property type="entry name" value="cydB"/>
    <property type="match status" value="1"/>
</dbReference>
<proteinExistence type="inferred from homology"/>
<comment type="subcellular location">
    <subcellularLocation>
        <location evidence="1">Cell membrane</location>
        <topology evidence="1">Multi-pass membrane protein</topology>
    </subcellularLocation>
</comment>
<evidence type="ECO:0000256" key="8">
    <source>
        <dbReference type="ARBA" id="ARBA00022982"/>
    </source>
</evidence>
<evidence type="ECO:0000256" key="2">
    <source>
        <dbReference type="ARBA" id="ARBA00007543"/>
    </source>
</evidence>
<dbReference type="Pfam" id="PF02322">
    <property type="entry name" value="Cyt_bd_oxida_II"/>
    <property type="match status" value="1"/>
</dbReference>
<keyword evidence="3" id="KW-0813">Transport</keyword>
<evidence type="ECO:0000256" key="6">
    <source>
        <dbReference type="ARBA" id="ARBA00022692"/>
    </source>
</evidence>
<dbReference type="InterPro" id="IPR003317">
    <property type="entry name" value="Cyt-d_oxidase_su2"/>
</dbReference>
<evidence type="ECO:0000256" key="3">
    <source>
        <dbReference type="ARBA" id="ARBA00022448"/>
    </source>
</evidence>
<dbReference type="GO" id="GO:0005886">
    <property type="term" value="C:plasma membrane"/>
    <property type="evidence" value="ECO:0007669"/>
    <property type="project" value="UniProtKB-SubCell"/>
</dbReference>
<evidence type="ECO:0000256" key="13">
    <source>
        <dbReference type="SAM" id="Phobius"/>
    </source>
</evidence>
<evidence type="ECO:0000256" key="9">
    <source>
        <dbReference type="ARBA" id="ARBA00022989"/>
    </source>
</evidence>
<dbReference type="GO" id="GO:0019646">
    <property type="term" value="P:aerobic electron transport chain"/>
    <property type="evidence" value="ECO:0007669"/>
    <property type="project" value="TreeGrafter"/>
</dbReference>
<feature type="region of interest" description="Disordered" evidence="12">
    <location>
        <begin position="343"/>
        <end position="376"/>
    </location>
</feature>
<evidence type="ECO:0000256" key="5">
    <source>
        <dbReference type="ARBA" id="ARBA00022617"/>
    </source>
</evidence>
<keyword evidence="11 13" id="KW-0472">Membrane</keyword>
<accession>A0A3D4SW99</accession>
<feature type="transmembrane region" description="Helical" evidence="13">
    <location>
        <begin position="262"/>
        <end position="285"/>
    </location>
</feature>
<keyword evidence="10" id="KW-0408">Iron</keyword>
<protein>
    <submittedName>
        <fullName evidence="14">Cytochrome d ubiquinol oxidase subunit II</fullName>
    </submittedName>
</protein>
<gene>
    <name evidence="14" type="primary">cydB</name>
    <name evidence="14" type="ORF">DIW82_00425</name>
</gene>
<dbReference type="STRING" id="863239.GCA_000213935_02368"/>
<feature type="transmembrane region" description="Helical" evidence="13">
    <location>
        <begin position="165"/>
        <end position="187"/>
    </location>
</feature>
<evidence type="ECO:0000313" key="14">
    <source>
        <dbReference type="EMBL" id="HCT13287.1"/>
    </source>
</evidence>
<dbReference type="PANTHER" id="PTHR43141">
    <property type="entry name" value="CYTOCHROME BD2 SUBUNIT II"/>
    <property type="match status" value="1"/>
</dbReference>
<feature type="transmembrane region" description="Helical" evidence="13">
    <location>
        <begin position="125"/>
        <end position="145"/>
    </location>
</feature>
<organism evidence="14 15">
    <name type="scientific">Corynebacterium nuruki</name>
    <dbReference type="NCBI Taxonomy" id="1032851"/>
    <lineage>
        <taxon>Bacteria</taxon>
        <taxon>Bacillati</taxon>
        <taxon>Actinomycetota</taxon>
        <taxon>Actinomycetes</taxon>
        <taxon>Mycobacteriales</taxon>
        <taxon>Corynebacteriaceae</taxon>
        <taxon>Corynebacterium</taxon>
    </lineage>
</organism>
<keyword evidence="6 13" id="KW-0812">Transmembrane</keyword>
<evidence type="ECO:0000256" key="10">
    <source>
        <dbReference type="ARBA" id="ARBA00023004"/>
    </source>
</evidence>
<comment type="caution">
    <text evidence="14">The sequence shown here is derived from an EMBL/GenBank/DDBJ whole genome shotgun (WGS) entry which is preliminary data.</text>
</comment>
<feature type="transmembrane region" description="Helical" evidence="13">
    <location>
        <begin position="305"/>
        <end position="325"/>
    </location>
</feature>
<sequence>MSGIDLPVLWFILVTCLFAGYFLLEGFDFGVGMLLPFLGGRDTDGTARDARRTAALRTIGPVWDGNEVWLILAGGALFAAFPEWYATLFSGFYLPLFLILVALIVRVVGLEWRGKVGSLTWRRRCDLAVTVSSWLPPVLWGIAFANLVRGVPVDADLNMSSDLGTLLGLFNPYGLLGAAAFATVFLLHGLSFLRLKTAGEVRDRAGRLITPVGVLAAVAGTAFLLWTQLSHGKPWTWAVTVLAVVGVLTAVAAMLRHHDGTAFTATAVTVVCTVVLLFGSLYPWLMPTTLADGTGLDIRNAASGHYTLTVMTWATVFVLPLVLLYQGWTYWVFRRRITAAPVGTPAPADSSTGATTTAPEPPQATPPTTHTVTGGE</sequence>
<dbReference type="EMBL" id="DQID01000006">
    <property type="protein sequence ID" value="HCT13287.1"/>
    <property type="molecule type" value="Genomic_DNA"/>
</dbReference>
<evidence type="ECO:0000256" key="12">
    <source>
        <dbReference type="SAM" id="MobiDB-lite"/>
    </source>
</evidence>
<dbReference type="GO" id="GO:0009055">
    <property type="term" value="F:electron transfer activity"/>
    <property type="evidence" value="ECO:0007669"/>
    <property type="project" value="TreeGrafter"/>
</dbReference>
<dbReference type="PANTHER" id="PTHR43141:SF5">
    <property type="entry name" value="CYTOCHROME BD-I UBIQUINOL OXIDASE SUBUNIT 2"/>
    <property type="match status" value="1"/>
</dbReference>
<dbReference type="GO" id="GO:0046872">
    <property type="term" value="F:metal ion binding"/>
    <property type="evidence" value="ECO:0007669"/>
    <property type="project" value="UniProtKB-KW"/>
</dbReference>
<dbReference type="GO" id="GO:0070069">
    <property type="term" value="C:cytochrome complex"/>
    <property type="evidence" value="ECO:0007669"/>
    <property type="project" value="TreeGrafter"/>
</dbReference>
<feature type="transmembrane region" description="Helical" evidence="13">
    <location>
        <begin position="92"/>
        <end position="113"/>
    </location>
</feature>
<keyword evidence="8" id="KW-0249">Electron transport</keyword>
<dbReference type="GO" id="GO:0016682">
    <property type="term" value="F:oxidoreductase activity, acting on diphenols and related substances as donors, oxygen as acceptor"/>
    <property type="evidence" value="ECO:0007669"/>
    <property type="project" value="TreeGrafter"/>
</dbReference>
<evidence type="ECO:0000256" key="7">
    <source>
        <dbReference type="ARBA" id="ARBA00022723"/>
    </source>
</evidence>